<evidence type="ECO:0000256" key="15">
    <source>
        <dbReference type="ARBA" id="ARBA00034617"/>
    </source>
</evidence>
<dbReference type="SMART" id="SM00956">
    <property type="entry name" value="RQC"/>
    <property type="match status" value="1"/>
</dbReference>
<dbReference type="PROSITE" id="PS51192">
    <property type="entry name" value="HELICASE_ATP_BIND_1"/>
    <property type="match status" value="1"/>
</dbReference>
<dbReference type="GO" id="GO:0009378">
    <property type="term" value="F:four-way junction helicase activity"/>
    <property type="evidence" value="ECO:0007669"/>
    <property type="project" value="TreeGrafter"/>
</dbReference>
<keyword evidence="7" id="KW-0378">Hydrolase</keyword>
<dbReference type="GO" id="GO:0043138">
    <property type="term" value="F:3'-5' DNA helicase activity"/>
    <property type="evidence" value="ECO:0007669"/>
    <property type="project" value="UniProtKB-EC"/>
</dbReference>
<dbReference type="SMART" id="SM00341">
    <property type="entry name" value="HRDC"/>
    <property type="match status" value="1"/>
</dbReference>
<keyword evidence="8 20" id="KW-0347">Helicase</keyword>
<dbReference type="GO" id="GO:0046872">
    <property type="term" value="F:metal ion binding"/>
    <property type="evidence" value="ECO:0007669"/>
    <property type="project" value="UniProtKB-KW"/>
</dbReference>
<comment type="cofactor">
    <cofactor evidence="1">
        <name>Mg(2+)</name>
        <dbReference type="ChEBI" id="CHEBI:18420"/>
    </cofactor>
</comment>
<dbReference type="AlphaFoldDB" id="A0A8G2CNB4"/>
<evidence type="ECO:0000259" key="17">
    <source>
        <dbReference type="PROSITE" id="PS50967"/>
    </source>
</evidence>
<dbReference type="InterPro" id="IPR010997">
    <property type="entry name" value="HRDC-like_sf"/>
</dbReference>
<dbReference type="PANTHER" id="PTHR13710:SF105">
    <property type="entry name" value="ATP-DEPENDENT DNA HELICASE Q1"/>
    <property type="match status" value="1"/>
</dbReference>
<dbReference type="GO" id="GO:0016787">
    <property type="term" value="F:hydrolase activity"/>
    <property type="evidence" value="ECO:0007669"/>
    <property type="project" value="UniProtKB-KW"/>
</dbReference>
<evidence type="ECO:0000256" key="9">
    <source>
        <dbReference type="ARBA" id="ARBA00022833"/>
    </source>
</evidence>
<organism evidence="20 21">
    <name type="scientific">Acidiphilium rubrum</name>
    <dbReference type="NCBI Taxonomy" id="526"/>
    <lineage>
        <taxon>Bacteria</taxon>
        <taxon>Pseudomonadati</taxon>
        <taxon>Pseudomonadota</taxon>
        <taxon>Alphaproteobacteria</taxon>
        <taxon>Acetobacterales</taxon>
        <taxon>Acidocellaceae</taxon>
        <taxon>Acidiphilium</taxon>
    </lineage>
</organism>
<dbReference type="Gene3D" id="1.10.10.10">
    <property type="entry name" value="Winged helix-like DNA-binding domain superfamily/Winged helix DNA-binding domain"/>
    <property type="match status" value="1"/>
</dbReference>
<dbReference type="PROSITE" id="PS51194">
    <property type="entry name" value="HELICASE_CTER"/>
    <property type="match status" value="1"/>
</dbReference>
<dbReference type="GO" id="GO:0009432">
    <property type="term" value="P:SOS response"/>
    <property type="evidence" value="ECO:0007669"/>
    <property type="project" value="UniProtKB-UniRule"/>
</dbReference>
<keyword evidence="5" id="KW-0547">Nucleotide-binding</keyword>
<evidence type="ECO:0000256" key="11">
    <source>
        <dbReference type="ARBA" id="ARBA00023125"/>
    </source>
</evidence>
<dbReference type="NCBIfam" id="TIGR01389">
    <property type="entry name" value="recQ"/>
    <property type="match status" value="1"/>
</dbReference>
<keyword evidence="10" id="KW-0067">ATP-binding</keyword>
<sequence length="573" mass="62042">MIGGADAIVLMPTGGGKSVCYQLPALCRPGVGIVVSPLIALMRNQVEALRQLGVRAAALNSSLDAAERSRVRADLRAGRLDLLYVAPERLVSADFMDMLDAVPIALFAIDEAHCISQWGHDFRPEYLQLATLGTRFPGVPRLALTATADPQTREDIRRRLDLGAARLFLASFDRPNIFYNIALKTEPKKQLLAFLKTHPGESGIVYCLSRATVEETAAWLRAQGINALAYHAGLDAGTRNRHQDAFLADEGLVLVATIAFGMGIDKPDVRFVAHLDLPSSLEAFYQETGRAGRDGMPAETLLLYGLQDVTLRRRMIDQGDAPDEVKRVERSKLDALLGVCETAACRRRAILAHFGETPALTCGHCDNCATAVETWDGTLAARKALSAMLRTGQRFGVGHLTDVLLGVATEKIVRFGHDKLPTFGVGTELDRKGWASVFRQMVVHGIVAVDHEQFGALCTTALSGPILRGAEVVHFRRDQASPKSAGARTRPAARTMLDAGAEPVFEALRATRKQLATAQGVPAYVIFHDSTLMALATKRPRSRAELEAIPGMGRSKIDRYGDDVLAALAQAQG</sequence>
<dbReference type="InterPro" id="IPR018982">
    <property type="entry name" value="RQC_domain"/>
</dbReference>
<dbReference type="InterPro" id="IPR036388">
    <property type="entry name" value="WH-like_DNA-bd_sf"/>
</dbReference>
<dbReference type="FunFam" id="3.40.50.300:FF:000156">
    <property type="entry name" value="ATP-dependent DNA helicase recQ"/>
    <property type="match status" value="1"/>
</dbReference>
<evidence type="ECO:0000259" key="19">
    <source>
        <dbReference type="PROSITE" id="PS51194"/>
    </source>
</evidence>
<dbReference type="InterPro" id="IPR032284">
    <property type="entry name" value="RecQ_Zn-bd"/>
</dbReference>
<feature type="domain" description="Helicase C-terminal" evidence="19">
    <location>
        <begin position="187"/>
        <end position="334"/>
    </location>
</feature>
<keyword evidence="13" id="KW-0234">DNA repair</keyword>
<comment type="cofactor">
    <cofactor evidence="2">
        <name>Zn(2+)</name>
        <dbReference type="ChEBI" id="CHEBI:29105"/>
    </cofactor>
</comment>
<dbReference type="Pfam" id="PF00270">
    <property type="entry name" value="DEAD"/>
    <property type="match status" value="1"/>
</dbReference>
<evidence type="ECO:0000256" key="13">
    <source>
        <dbReference type="ARBA" id="ARBA00023204"/>
    </source>
</evidence>
<keyword evidence="12" id="KW-0233">DNA recombination</keyword>
<evidence type="ECO:0000313" key="20">
    <source>
        <dbReference type="EMBL" id="SIR40678.1"/>
    </source>
</evidence>
<dbReference type="GO" id="GO:0006260">
    <property type="term" value="P:DNA replication"/>
    <property type="evidence" value="ECO:0007669"/>
    <property type="project" value="InterPro"/>
</dbReference>
<evidence type="ECO:0000256" key="5">
    <source>
        <dbReference type="ARBA" id="ARBA00022741"/>
    </source>
</evidence>
<dbReference type="NCBIfam" id="TIGR00614">
    <property type="entry name" value="recQ_fam"/>
    <property type="match status" value="1"/>
</dbReference>
<dbReference type="SMART" id="SM00490">
    <property type="entry name" value="HELICc"/>
    <property type="match status" value="1"/>
</dbReference>
<dbReference type="SUPFAM" id="SSF52540">
    <property type="entry name" value="P-loop containing nucleoside triphosphate hydrolases"/>
    <property type="match status" value="2"/>
</dbReference>
<dbReference type="InterPro" id="IPR001650">
    <property type="entry name" value="Helicase_C-like"/>
</dbReference>
<dbReference type="PROSITE" id="PS50967">
    <property type="entry name" value="HRDC"/>
    <property type="match status" value="1"/>
</dbReference>
<keyword evidence="4" id="KW-0479">Metal-binding</keyword>
<comment type="catalytic activity">
    <reaction evidence="15">
        <text>Couples ATP hydrolysis with the unwinding of duplex DNA by translocating in the 3'-5' direction.</text>
        <dbReference type="EC" id="5.6.2.4"/>
    </reaction>
</comment>
<evidence type="ECO:0000256" key="10">
    <source>
        <dbReference type="ARBA" id="ARBA00022840"/>
    </source>
</evidence>
<evidence type="ECO:0000256" key="4">
    <source>
        <dbReference type="ARBA" id="ARBA00022723"/>
    </source>
</evidence>
<dbReference type="Proteomes" id="UP000186308">
    <property type="component" value="Unassembled WGS sequence"/>
</dbReference>
<gene>
    <name evidence="20" type="ORF">SAMN05421828_12929</name>
</gene>
<dbReference type="Pfam" id="PF00570">
    <property type="entry name" value="HRDC"/>
    <property type="match status" value="1"/>
</dbReference>
<dbReference type="GO" id="GO:0005524">
    <property type="term" value="F:ATP binding"/>
    <property type="evidence" value="ECO:0007669"/>
    <property type="project" value="UniProtKB-KW"/>
</dbReference>
<proteinExistence type="inferred from homology"/>
<name>A0A8G2CNB4_ACIRU</name>
<evidence type="ECO:0000256" key="2">
    <source>
        <dbReference type="ARBA" id="ARBA00001947"/>
    </source>
</evidence>
<comment type="caution">
    <text evidence="20">The sequence shown here is derived from an EMBL/GenBank/DDBJ whole genome shotgun (WGS) entry which is preliminary data.</text>
</comment>
<dbReference type="CDD" id="cd18794">
    <property type="entry name" value="SF2_C_RecQ"/>
    <property type="match status" value="1"/>
</dbReference>
<dbReference type="GO" id="GO:0005737">
    <property type="term" value="C:cytoplasm"/>
    <property type="evidence" value="ECO:0007669"/>
    <property type="project" value="TreeGrafter"/>
</dbReference>
<comment type="similarity">
    <text evidence="3">Belongs to the helicase family. RecQ subfamily.</text>
</comment>
<accession>A0A8G2CNB4</accession>
<dbReference type="InterPro" id="IPR014001">
    <property type="entry name" value="Helicase_ATP-bd"/>
</dbReference>
<dbReference type="Pfam" id="PF09382">
    <property type="entry name" value="RQC"/>
    <property type="match status" value="1"/>
</dbReference>
<feature type="domain" description="HRDC" evidence="17">
    <location>
        <begin position="498"/>
        <end position="573"/>
    </location>
</feature>
<dbReference type="Gene3D" id="1.10.150.80">
    <property type="entry name" value="HRDC domain"/>
    <property type="match status" value="1"/>
</dbReference>
<evidence type="ECO:0000313" key="21">
    <source>
        <dbReference type="Proteomes" id="UP000186308"/>
    </source>
</evidence>
<protein>
    <recommendedName>
        <fullName evidence="16">DNA helicase RecQ</fullName>
        <ecNumber evidence="16">5.6.2.4</ecNumber>
    </recommendedName>
</protein>
<dbReference type="PANTHER" id="PTHR13710">
    <property type="entry name" value="DNA HELICASE RECQ FAMILY MEMBER"/>
    <property type="match status" value="1"/>
</dbReference>
<dbReference type="GO" id="GO:0006310">
    <property type="term" value="P:DNA recombination"/>
    <property type="evidence" value="ECO:0007669"/>
    <property type="project" value="UniProtKB-UniRule"/>
</dbReference>
<evidence type="ECO:0000259" key="18">
    <source>
        <dbReference type="PROSITE" id="PS51192"/>
    </source>
</evidence>
<evidence type="ECO:0000256" key="1">
    <source>
        <dbReference type="ARBA" id="ARBA00001946"/>
    </source>
</evidence>
<evidence type="ECO:0000256" key="8">
    <source>
        <dbReference type="ARBA" id="ARBA00022806"/>
    </source>
</evidence>
<evidence type="ECO:0000256" key="6">
    <source>
        <dbReference type="ARBA" id="ARBA00022763"/>
    </source>
</evidence>
<evidence type="ECO:0000256" key="12">
    <source>
        <dbReference type="ARBA" id="ARBA00023172"/>
    </source>
</evidence>
<dbReference type="InterPro" id="IPR004589">
    <property type="entry name" value="DNA_helicase_ATP-dep_RecQ"/>
</dbReference>
<dbReference type="FunFam" id="3.40.50.300:FF:001389">
    <property type="entry name" value="ATP-dependent DNA helicase RecQ"/>
    <property type="match status" value="1"/>
</dbReference>
<dbReference type="SUPFAM" id="SSF47819">
    <property type="entry name" value="HRDC-like"/>
    <property type="match status" value="1"/>
</dbReference>
<dbReference type="InterPro" id="IPR027417">
    <property type="entry name" value="P-loop_NTPase"/>
</dbReference>
<keyword evidence="6" id="KW-0227">DNA damage</keyword>
<dbReference type="Gene3D" id="3.40.50.300">
    <property type="entry name" value="P-loop containing nucleotide triphosphate hydrolases"/>
    <property type="match status" value="2"/>
</dbReference>
<dbReference type="EMBL" id="FTNE01000029">
    <property type="protein sequence ID" value="SIR40678.1"/>
    <property type="molecule type" value="Genomic_DNA"/>
</dbReference>
<dbReference type="InterPro" id="IPR044876">
    <property type="entry name" value="HRDC_dom_sf"/>
</dbReference>
<keyword evidence="9" id="KW-0862">Zinc</keyword>
<reference evidence="20 21" key="1">
    <citation type="submission" date="2017-01" db="EMBL/GenBank/DDBJ databases">
        <authorList>
            <person name="Varghese N."/>
            <person name="Submissions S."/>
        </authorList>
    </citation>
    <scope>NUCLEOTIDE SEQUENCE [LARGE SCALE GENOMIC DNA]</scope>
    <source>
        <strain evidence="20 21">ATCC 35905</strain>
    </source>
</reference>
<dbReference type="InterPro" id="IPR011545">
    <property type="entry name" value="DEAD/DEAH_box_helicase_dom"/>
</dbReference>
<dbReference type="GO" id="GO:0030894">
    <property type="term" value="C:replisome"/>
    <property type="evidence" value="ECO:0007669"/>
    <property type="project" value="TreeGrafter"/>
</dbReference>
<dbReference type="EC" id="5.6.2.4" evidence="16"/>
<dbReference type="GO" id="GO:0006281">
    <property type="term" value="P:DNA repair"/>
    <property type="evidence" value="ECO:0007669"/>
    <property type="project" value="UniProtKB-KW"/>
</dbReference>
<dbReference type="GO" id="GO:0043590">
    <property type="term" value="C:bacterial nucleoid"/>
    <property type="evidence" value="ECO:0007669"/>
    <property type="project" value="TreeGrafter"/>
</dbReference>
<evidence type="ECO:0000256" key="7">
    <source>
        <dbReference type="ARBA" id="ARBA00022801"/>
    </source>
</evidence>
<dbReference type="SMART" id="SM00487">
    <property type="entry name" value="DEXDc"/>
    <property type="match status" value="1"/>
</dbReference>
<feature type="domain" description="Helicase ATP-binding" evidence="18">
    <location>
        <begin position="1"/>
        <end position="166"/>
    </location>
</feature>
<keyword evidence="21" id="KW-1185">Reference proteome</keyword>
<evidence type="ECO:0000256" key="3">
    <source>
        <dbReference type="ARBA" id="ARBA00005446"/>
    </source>
</evidence>
<evidence type="ECO:0000256" key="16">
    <source>
        <dbReference type="NCBIfam" id="TIGR01389"/>
    </source>
</evidence>
<dbReference type="Pfam" id="PF00271">
    <property type="entry name" value="Helicase_C"/>
    <property type="match status" value="1"/>
</dbReference>
<dbReference type="Pfam" id="PF16124">
    <property type="entry name" value="RecQ_Zn_bind"/>
    <property type="match status" value="1"/>
</dbReference>
<dbReference type="GO" id="GO:0003677">
    <property type="term" value="F:DNA binding"/>
    <property type="evidence" value="ECO:0007669"/>
    <property type="project" value="UniProtKB-KW"/>
</dbReference>
<keyword evidence="14" id="KW-0413">Isomerase</keyword>
<dbReference type="InterPro" id="IPR002121">
    <property type="entry name" value="HRDC_dom"/>
</dbReference>
<dbReference type="CDD" id="cd17920">
    <property type="entry name" value="DEXHc_RecQ"/>
    <property type="match status" value="1"/>
</dbReference>
<evidence type="ECO:0000256" key="14">
    <source>
        <dbReference type="ARBA" id="ARBA00023235"/>
    </source>
</evidence>
<dbReference type="InterPro" id="IPR006293">
    <property type="entry name" value="DNA_helicase_ATP-dep_RecQ_bac"/>
</dbReference>
<keyword evidence="11" id="KW-0238">DNA-binding</keyword>